<protein>
    <submittedName>
        <fullName evidence="3">Uncharacterized protein</fullName>
    </submittedName>
</protein>
<gene>
    <name evidence="3" type="ORF">N7493_010847</name>
</gene>
<keyword evidence="2" id="KW-0472">Membrane</keyword>
<keyword evidence="2" id="KW-0812">Transmembrane</keyword>
<reference evidence="3" key="1">
    <citation type="journal article" date="2023" name="IMA Fungus">
        <title>Comparative genomic study of the Penicillium genus elucidates a diverse pangenome and 15 lateral gene transfer events.</title>
        <authorList>
            <person name="Petersen C."/>
            <person name="Sorensen T."/>
            <person name="Nielsen M.R."/>
            <person name="Sondergaard T.E."/>
            <person name="Sorensen J.L."/>
            <person name="Fitzpatrick D.A."/>
            <person name="Frisvad J.C."/>
            <person name="Nielsen K.L."/>
        </authorList>
    </citation>
    <scope>NUCLEOTIDE SEQUENCE</scope>
    <source>
        <strain evidence="3">IBT 17514</strain>
    </source>
</reference>
<feature type="transmembrane region" description="Helical" evidence="2">
    <location>
        <begin position="438"/>
        <end position="462"/>
    </location>
</feature>
<dbReference type="AlphaFoldDB" id="A0AAD6HDT1"/>
<feature type="compositionally biased region" description="Basic and acidic residues" evidence="1">
    <location>
        <begin position="413"/>
        <end position="424"/>
    </location>
</feature>
<evidence type="ECO:0000256" key="2">
    <source>
        <dbReference type="SAM" id="Phobius"/>
    </source>
</evidence>
<reference evidence="3" key="2">
    <citation type="submission" date="2023-01" db="EMBL/GenBank/DDBJ databases">
        <authorList>
            <person name="Petersen C."/>
        </authorList>
    </citation>
    <scope>NUCLEOTIDE SEQUENCE</scope>
    <source>
        <strain evidence="3">IBT 17514</strain>
    </source>
</reference>
<feature type="region of interest" description="Disordered" evidence="1">
    <location>
        <begin position="1"/>
        <end position="114"/>
    </location>
</feature>
<evidence type="ECO:0000313" key="4">
    <source>
        <dbReference type="Proteomes" id="UP001215712"/>
    </source>
</evidence>
<feature type="compositionally biased region" description="Basic residues" evidence="1">
    <location>
        <begin position="61"/>
        <end position="73"/>
    </location>
</feature>
<sequence>MARDRLQRKTKKPKGEKESPKEEKSSSKRPKLETSFTPRFERADFLKPPSAKVGLTGAQSKAKKSRLAHHKANVHVPRVPSPALVSSKSSSPSDIPVPNSASARTSVSSSKSTSPFITKKISNENKNLVAGATQLQPARERASQHWIEHAGMDRPRGLTKSFVGNEEQKEVLKFHATDSLGPGDWPEISLGQSGPMPRWRLREVEEDPPHGRDLHKDLIRTHKKRTHIRNVDQDDHPKSGDSSVGLGTLCWIFEPGPSALWKGLSQEQLYEFAYLCLLDALNDFRSRDIIRATIKRAKLESICNVEDPLPPPPPPPSVTYFGPRAGVAEWPKILPQIKGGFDYHYAQRYFRPSLAVREGSNTLPQTYIKTDMMRYHMKGTLRNPEDVCDSLDPTGSLPPESVFGGGNGRKSSLSKEWDPEKDAREDFNRNPRLGEYKLLYFLVVIIILSMFLCLFLYAFGIVR</sequence>
<keyword evidence="4" id="KW-1185">Reference proteome</keyword>
<dbReference type="EMBL" id="JAQJAN010000019">
    <property type="protein sequence ID" value="KAJ5709513.1"/>
    <property type="molecule type" value="Genomic_DNA"/>
</dbReference>
<feature type="compositionally biased region" description="Basic and acidic residues" evidence="1">
    <location>
        <begin position="1"/>
        <end position="32"/>
    </location>
</feature>
<organism evidence="3 4">
    <name type="scientific">Penicillium malachiteum</name>
    <dbReference type="NCBI Taxonomy" id="1324776"/>
    <lineage>
        <taxon>Eukaryota</taxon>
        <taxon>Fungi</taxon>
        <taxon>Dikarya</taxon>
        <taxon>Ascomycota</taxon>
        <taxon>Pezizomycotina</taxon>
        <taxon>Eurotiomycetes</taxon>
        <taxon>Eurotiomycetidae</taxon>
        <taxon>Eurotiales</taxon>
        <taxon>Aspergillaceae</taxon>
        <taxon>Penicillium</taxon>
    </lineage>
</organism>
<evidence type="ECO:0000256" key="1">
    <source>
        <dbReference type="SAM" id="MobiDB-lite"/>
    </source>
</evidence>
<name>A0AAD6HDT1_9EURO</name>
<keyword evidence="2" id="KW-1133">Transmembrane helix</keyword>
<dbReference type="Proteomes" id="UP001215712">
    <property type="component" value="Unassembled WGS sequence"/>
</dbReference>
<accession>A0AAD6HDT1</accession>
<feature type="region of interest" description="Disordered" evidence="1">
    <location>
        <begin position="396"/>
        <end position="424"/>
    </location>
</feature>
<proteinExistence type="predicted"/>
<comment type="caution">
    <text evidence="3">The sequence shown here is derived from an EMBL/GenBank/DDBJ whole genome shotgun (WGS) entry which is preliminary data.</text>
</comment>
<evidence type="ECO:0000313" key="3">
    <source>
        <dbReference type="EMBL" id="KAJ5709513.1"/>
    </source>
</evidence>
<feature type="compositionally biased region" description="Low complexity" evidence="1">
    <location>
        <begin position="81"/>
        <end position="114"/>
    </location>
</feature>